<evidence type="ECO:0000256" key="4">
    <source>
        <dbReference type="ARBA" id="ARBA00023159"/>
    </source>
</evidence>
<feature type="region of interest" description="Disordered" evidence="7">
    <location>
        <begin position="267"/>
        <end position="290"/>
    </location>
</feature>
<keyword evidence="5" id="KW-0539">Nucleus</keyword>
<dbReference type="Pfam" id="PF00583">
    <property type="entry name" value="Acetyltransf_1"/>
    <property type="match status" value="1"/>
</dbReference>
<dbReference type="InterPro" id="IPR000182">
    <property type="entry name" value="GNAT_dom"/>
</dbReference>
<keyword evidence="11" id="KW-1185">Reference proteome</keyword>
<evidence type="ECO:0000259" key="9">
    <source>
        <dbReference type="PROSITE" id="PS51186"/>
    </source>
</evidence>
<keyword evidence="3 6" id="KW-0103">Bromodomain</keyword>
<proteinExistence type="inferred from homology"/>
<dbReference type="InterPro" id="IPR036427">
    <property type="entry name" value="Bromodomain-like_sf"/>
</dbReference>
<dbReference type="AlphaFoldDB" id="A0A9P6EHX7"/>
<dbReference type="Gene3D" id="1.20.920.10">
    <property type="entry name" value="Bromodomain-like"/>
    <property type="match status" value="1"/>
</dbReference>
<evidence type="ECO:0000256" key="3">
    <source>
        <dbReference type="ARBA" id="ARBA00023117"/>
    </source>
</evidence>
<comment type="subcellular location">
    <subcellularLocation>
        <location evidence="1">Nucleus</location>
    </subcellularLocation>
</comment>
<dbReference type="GO" id="GO:0010484">
    <property type="term" value="F:histone H3 acetyltransferase activity"/>
    <property type="evidence" value="ECO:0007669"/>
    <property type="project" value="TreeGrafter"/>
</dbReference>
<gene>
    <name evidence="10" type="ORF">CPB83DRAFT_927116</name>
</gene>
<comment type="similarity">
    <text evidence="2">Belongs to the acetyltransferase family. GCN5 subfamily.</text>
</comment>
<dbReference type="OrthoDB" id="1937912at2759"/>
<dbReference type="Gene3D" id="3.40.630.30">
    <property type="match status" value="1"/>
</dbReference>
<dbReference type="SUPFAM" id="SSF47370">
    <property type="entry name" value="Bromodomain"/>
    <property type="match status" value="1"/>
</dbReference>
<keyword evidence="4" id="KW-0010">Activator</keyword>
<feature type="compositionally biased region" description="Low complexity" evidence="7">
    <location>
        <begin position="146"/>
        <end position="170"/>
    </location>
</feature>
<dbReference type="SMART" id="SM00297">
    <property type="entry name" value="BROMO"/>
    <property type="match status" value="1"/>
</dbReference>
<dbReference type="PANTHER" id="PTHR45750:SF3">
    <property type="entry name" value="HISTONE ACETYLTRANSFERASE"/>
    <property type="match status" value="1"/>
</dbReference>
<dbReference type="SUPFAM" id="SSF55729">
    <property type="entry name" value="Acyl-CoA N-acyltransferases (Nat)"/>
    <property type="match status" value="1"/>
</dbReference>
<dbReference type="PROSITE" id="PS51186">
    <property type="entry name" value="GNAT"/>
    <property type="match status" value="1"/>
</dbReference>
<evidence type="ECO:0000313" key="10">
    <source>
        <dbReference type="EMBL" id="KAF9529213.1"/>
    </source>
</evidence>
<evidence type="ECO:0000256" key="1">
    <source>
        <dbReference type="ARBA" id="ARBA00004123"/>
    </source>
</evidence>
<protein>
    <recommendedName>
        <fullName evidence="12">Histone acetyltransferase</fullName>
    </recommendedName>
</protein>
<evidence type="ECO:0000259" key="8">
    <source>
        <dbReference type="PROSITE" id="PS50014"/>
    </source>
</evidence>
<feature type="domain" description="Bromo" evidence="8">
    <location>
        <begin position="547"/>
        <end position="617"/>
    </location>
</feature>
<feature type="domain" description="N-acetyltransferase" evidence="9">
    <location>
        <begin position="300"/>
        <end position="456"/>
    </location>
</feature>
<dbReference type="Pfam" id="PF00439">
    <property type="entry name" value="Bromodomain"/>
    <property type="match status" value="1"/>
</dbReference>
<dbReference type="InterPro" id="IPR016181">
    <property type="entry name" value="Acyl_CoA_acyltransferase"/>
</dbReference>
<evidence type="ECO:0008006" key="12">
    <source>
        <dbReference type="Google" id="ProtNLM"/>
    </source>
</evidence>
<dbReference type="PROSITE" id="PS50014">
    <property type="entry name" value="BROMODOMAIN_2"/>
    <property type="match status" value="1"/>
</dbReference>
<organism evidence="10 11">
    <name type="scientific">Crepidotus variabilis</name>
    <dbReference type="NCBI Taxonomy" id="179855"/>
    <lineage>
        <taxon>Eukaryota</taxon>
        <taxon>Fungi</taxon>
        <taxon>Dikarya</taxon>
        <taxon>Basidiomycota</taxon>
        <taxon>Agaricomycotina</taxon>
        <taxon>Agaricomycetes</taxon>
        <taxon>Agaricomycetidae</taxon>
        <taxon>Agaricales</taxon>
        <taxon>Agaricineae</taxon>
        <taxon>Crepidotaceae</taxon>
        <taxon>Crepidotus</taxon>
    </lineage>
</organism>
<name>A0A9P6EHX7_9AGAR</name>
<comment type="caution">
    <text evidence="10">The sequence shown here is derived from an EMBL/GenBank/DDBJ whole genome shotgun (WGS) entry which is preliminary data.</text>
</comment>
<accession>A0A9P6EHX7</accession>
<dbReference type="CDD" id="cd04301">
    <property type="entry name" value="NAT_SF"/>
    <property type="match status" value="1"/>
</dbReference>
<feature type="region of interest" description="Disordered" evidence="7">
    <location>
        <begin position="141"/>
        <end position="250"/>
    </location>
</feature>
<feature type="compositionally biased region" description="Basic residues" evidence="7">
    <location>
        <begin position="215"/>
        <end position="233"/>
    </location>
</feature>
<dbReference type="InterPro" id="IPR001487">
    <property type="entry name" value="Bromodomain"/>
</dbReference>
<dbReference type="InterPro" id="IPR037800">
    <property type="entry name" value="GCN5"/>
</dbReference>
<evidence type="ECO:0000256" key="5">
    <source>
        <dbReference type="ARBA" id="ARBA00023242"/>
    </source>
</evidence>
<evidence type="ECO:0000256" key="2">
    <source>
        <dbReference type="ARBA" id="ARBA00008607"/>
    </source>
</evidence>
<dbReference type="GO" id="GO:0045944">
    <property type="term" value="P:positive regulation of transcription by RNA polymerase II"/>
    <property type="evidence" value="ECO:0007669"/>
    <property type="project" value="TreeGrafter"/>
</dbReference>
<dbReference type="EMBL" id="MU157847">
    <property type="protein sequence ID" value="KAF9529213.1"/>
    <property type="molecule type" value="Genomic_DNA"/>
</dbReference>
<evidence type="ECO:0000256" key="7">
    <source>
        <dbReference type="SAM" id="MobiDB-lite"/>
    </source>
</evidence>
<reference evidence="10" key="1">
    <citation type="submission" date="2020-11" db="EMBL/GenBank/DDBJ databases">
        <authorList>
            <consortium name="DOE Joint Genome Institute"/>
            <person name="Ahrendt S."/>
            <person name="Riley R."/>
            <person name="Andreopoulos W."/>
            <person name="Labutti K."/>
            <person name="Pangilinan J."/>
            <person name="Ruiz-Duenas F.J."/>
            <person name="Barrasa J.M."/>
            <person name="Sanchez-Garcia M."/>
            <person name="Camarero S."/>
            <person name="Miyauchi S."/>
            <person name="Serrano A."/>
            <person name="Linde D."/>
            <person name="Babiker R."/>
            <person name="Drula E."/>
            <person name="Ayuso-Fernandez I."/>
            <person name="Pacheco R."/>
            <person name="Padilla G."/>
            <person name="Ferreira P."/>
            <person name="Barriuso J."/>
            <person name="Kellner H."/>
            <person name="Castanera R."/>
            <person name="Alfaro M."/>
            <person name="Ramirez L."/>
            <person name="Pisabarro A.G."/>
            <person name="Kuo A."/>
            <person name="Tritt A."/>
            <person name="Lipzen A."/>
            <person name="He G."/>
            <person name="Yan M."/>
            <person name="Ng V."/>
            <person name="Cullen D."/>
            <person name="Martin F."/>
            <person name="Rosso M.-N."/>
            <person name="Henrissat B."/>
            <person name="Hibbett D."/>
            <person name="Martinez A.T."/>
            <person name="Grigoriev I.V."/>
        </authorList>
    </citation>
    <scope>NUCLEOTIDE SEQUENCE</scope>
    <source>
        <strain evidence="10">CBS 506.95</strain>
    </source>
</reference>
<dbReference type="PANTHER" id="PTHR45750">
    <property type="entry name" value="GH11602P"/>
    <property type="match status" value="1"/>
</dbReference>
<sequence length="637" mass="70540">MKVAYPVSHVFDELDSSSLSLKIARHSPCSICRDCTGLHPPPKVDVVGDGHSDSGLPDLGQYGSDDDDEEVSGYLDACACGHGVKEHNANEVTLGKSEFTRRGRVAIRLDEFLQDSGRLLDFDYTDEDILSLRKQMGHPVSSVTVANSSGAPNSSPSQKHSSSAHSPASSVLSDVPAHQAKKRRASSSSLSDAEGKSSDDEEDKPLASRIMRGARPMHGKRTGKQPPGKKAKQSNRSDLNGHVNGINGHDSKIKLEDKMDEGQLNGLTAGVPMDTIGRSSAGPPVRTEKPSAVELRKGLIRIVPVENDMQPRSLILLTGLKTLFQKQLPKMPREYIARLVYDEASKCLAIVKRGLKVVGGICYRPFPHRGFAEIVFFATNSADQEKGYGGMLMDHFKAHIRKAYPDMWHFLTYADNFAVGYFEKQGFSKDIALDRSVWAGYIKDYEGGTIMQCTMLDKVDYLDKAATFKIQQEAIMTKIRQLSKSHVIHQGLPQFQPGAPVDMKVDPKEVPGLRETGWTYELAASMAHVTGGGAIKTRMKNIMAKLMEEPRGWPFHQPVKPSEAENYEEIIKKPMDFGTISEKIENQQYRTFDAFVEDVQLVFDNCRLYNPEGTIFHKNAKHLDGMFKKLLAKHGHS</sequence>
<dbReference type="GO" id="GO:0000123">
    <property type="term" value="C:histone acetyltransferase complex"/>
    <property type="evidence" value="ECO:0007669"/>
    <property type="project" value="TreeGrafter"/>
</dbReference>
<dbReference type="Proteomes" id="UP000807306">
    <property type="component" value="Unassembled WGS sequence"/>
</dbReference>
<evidence type="ECO:0000256" key="6">
    <source>
        <dbReference type="PROSITE-ProRule" id="PRU00035"/>
    </source>
</evidence>
<evidence type="ECO:0000313" key="11">
    <source>
        <dbReference type="Proteomes" id="UP000807306"/>
    </source>
</evidence>
<dbReference type="GO" id="GO:0005634">
    <property type="term" value="C:nucleus"/>
    <property type="evidence" value="ECO:0007669"/>
    <property type="project" value="UniProtKB-SubCell"/>
</dbReference>
<dbReference type="PRINTS" id="PR00503">
    <property type="entry name" value="BROMODOMAIN"/>
</dbReference>